<dbReference type="Pfam" id="PF03009">
    <property type="entry name" value="GDPD"/>
    <property type="match status" value="1"/>
</dbReference>
<dbReference type="GO" id="GO:0008081">
    <property type="term" value="F:phosphoric diester hydrolase activity"/>
    <property type="evidence" value="ECO:0007669"/>
    <property type="project" value="InterPro"/>
</dbReference>
<gene>
    <name evidence="2" type="ORF">FVF75_04540</name>
</gene>
<accession>A0A5D0RLK9</accession>
<evidence type="ECO:0000259" key="1">
    <source>
        <dbReference type="PROSITE" id="PS51704"/>
    </source>
</evidence>
<dbReference type="PROSITE" id="PS51704">
    <property type="entry name" value="GP_PDE"/>
    <property type="match status" value="1"/>
</dbReference>
<name>A0A5D0RLK9_9RHOB</name>
<evidence type="ECO:0000313" key="2">
    <source>
        <dbReference type="EMBL" id="TYB82009.1"/>
    </source>
</evidence>
<sequence length="255" mass="26868">MTALPADFLGPPLAHRAFHDVTAGRPENSRAAIRAAIAAGYGIEIDVQMSADGVAMVFHDYLLTRLTGREGAVRHFTADALAATRLIGGDEGIPTLAEVLALVAGRVPLLIEIKDQDGAMGPDVGPLERAVADALADYRGPLAVMSFNPHSVAAFGQAAPDVPRGLTSSAFLPEDWPNLNERVLAPLRGMPDLERVGASFISHDAHDLANPRVAEVKAAGLPVLCWTIRSPEAETQAREIADNVTFEGYAAALPA</sequence>
<protein>
    <submittedName>
        <fullName evidence="2">Phosphodiesterase</fullName>
    </submittedName>
</protein>
<dbReference type="Proteomes" id="UP000322080">
    <property type="component" value="Unassembled WGS sequence"/>
</dbReference>
<dbReference type="Gene3D" id="3.20.20.190">
    <property type="entry name" value="Phosphatidylinositol (PI) phosphodiesterase"/>
    <property type="match status" value="1"/>
</dbReference>
<proteinExistence type="predicted"/>
<organism evidence="2 3">
    <name type="scientific">Maritimibacter fusiformis</name>
    <dbReference type="NCBI Taxonomy" id="2603819"/>
    <lineage>
        <taxon>Bacteria</taxon>
        <taxon>Pseudomonadati</taxon>
        <taxon>Pseudomonadota</taxon>
        <taxon>Alphaproteobacteria</taxon>
        <taxon>Rhodobacterales</taxon>
        <taxon>Roseobacteraceae</taxon>
        <taxon>Maritimibacter</taxon>
    </lineage>
</organism>
<dbReference type="InterPro" id="IPR030395">
    <property type="entry name" value="GP_PDE_dom"/>
</dbReference>
<dbReference type="PANTHER" id="PTHR46211:SF1">
    <property type="entry name" value="GLYCEROPHOSPHODIESTER PHOSPHODIESTERASE, CYTOPLASMIC"/>
    <property type="match status" value="1"/>
</dbReference>
<evidence type="ECO:0000313" key="3">
    <source>
        <dbReference type="Proteomes" id="UP000322080"/>
    </source>
</evidence>
<dbReference type="GO" id="GO:0006629">
    <property type="term" value="P:lipid metabolic process"/>
    <property type="evidence" value="ECO:0007669"/>
    <property type="project" value="InterPro"/>
</dbReference>
<feature type="domain" description="GP-PDE" evidence="1">
    <location>
        <begin position="13"/>
        <end position="255"/>
    </location>
</feature>
<comment type="caution">
    <text evidence="2">The sequence shown here is derived from an EMBL/GenBank/DDBJ whole genome shotgun (WGS) entry which is preliminary data.</text>
</comment>
<reference evidence="2 3" key="1">
    <citation type="submission" date="2019-08" db="EMBL/GenBank/DDBJ databases">
        <title>Identification of a novel species of the genus Boseongicola.</title>
        <authorList>
            <person name="Zhang X.-Q."/>
        </authorList>
    </citation>
    <scope>NUCLEOTIDE SEQUENCE [LARGE SCALE GENOMIC DNA]</scope>
    <source>
        <strain evidence="2 3">HY14</strain>
    </source>
</reference>
<keyword evidence="3" id="KW-1185">Reference proteome</keyword>
<dbReference type="SUPFAM" id="SSF51695">
    <property type="entry name" value="PLC-like phosphodiesterases"/>
    <property type="match status" value="1"/>
</dbReference>
<dbReference type="InterPro" id="IPR017946">
    <property type="entry name" value="PLC-like_Pdiesterase_TIM-brl"/>
</dbReference>
<dbReference type="AlphaFoldDB" id="A0A5D0RLK9"/>
<dbReference type="PANTHER" id="PTHR46211">
    <property type="entry name" value="GLYCEROPHOSPHORYL DIESTER PHOSPHODIESTERASE"/>
    <property type="match status" value="1"/>
</dbReference>
<dbReference type="EMBL" id="VSIY01000004">
    <property type="protein sequence ID" value="TYB82009.1"/>
    <property type="molecule type" value="Genomic_DNA"/>
</dbReference>
<dbReference type="RefSeq" id="WP_148376656.1">
    <property type="nucleotide sequence ID" value="NZ_VSIY01000004.1"/>
</dbReference>